<keyword evidence="12" id="KW-0234">DNA repair</keyword>
<dbReference type="EMBL" id="GL377569">
    <property type="protein sequence ID" value="EFJ34363.1"/>
    <property type="molecule type" value="Genomic_DNA"/>
</dbReference>
<evidence type="ECO:0000256" key="1">
    <source>
        <dbReference type="ARBA" id="ARBA00004123"/>
    </source>
</evidence>
<dbReference type="GO" id="GO:0006281">
    <property type="term" value="P:DNA repair"/>
    <property type="evidence" value="ECO:0007669"/>
    <property type="project" value="UniProtKB-KW"/>
</dbReference>
<feature type="non-terminal residue" evidence="16">
    <location>
        <position position="1"/>
    </location>
</feature>
<dbReference type="SUPFAM" id="SSF55874">
    <property type="entry name" value="ATPase domain of HSP90 chaperone/DNA topoisomerase II/histidine kinase"/>
    <property type="match status" value="1"/>
</dbReference>
<dbReference type="Gene3D" id="3.30.565.10">
    <property type="entry name" value="Histidine kinase-like ATPase, C-terminal domain"/>
    <property type="match status" value="1"/>
</dbReference>
<accession>D8QZ72</accession>
<dbReference type="InterPro" id="IPR036890">
    <property type="entry name" value="HATPase_C_sf"/>
</dbReference>
<dbReference type="FunFam" id="3.30.565.10:FF:000075">
    <property type="entry name" value="MORC family CW-type zinc finger protein 4"/>
    <property type="match status" value="1"/>
</dbReference>
<dbReference type="OMA" id="KDIVHHN"/>
<evidence type="ECO:0000256" key="5">
    <source>
        <dbReference type="ARBA" id="ARBA00022759"/>
    </source>
</evidence>
<evidence type="ECO:0000313" key="16">
    <source>
        <dbReference type="EMBL" id="EFJ34363.1"/>
    </source>
</evidence>
<keyword evidence="17" id="KW-1185">Reference proteome</keyword>
<comment type="subcellular location">
    <subcellularLocation>
        <location evidence="1">Nucleus</location>
    </subcellularLocation>
</comment>
<evidence type="ECO:0000256" key="9">
    <source>
        <dbReference type="ARBA" id="ARBA00022853"/>
    </source>
</evidence>
<evidence type="ECO:0000256" key="8">
    <source>
        <dbReference type="ARBA" id="ARBA00022840"/>
    </source>
</evidence>
<reference evidence="16 17" key="1">
    <citation type="journal article" date="2011" name="Science">
        <title>The Selaginella genome identifies genetic changes associated with the evolution of vascular plants.</title>
        <authorList>
            <person name="Banks J.A."/>
            <person name="Nishiyama T."/>
            <person name="Hasebe M."/>
            <person name="Bowman J.L."/>
            <person name="Gribskov M."/>
            <person name="dePamphilis C."/>
            <person name="Albert V.A."/>
            <person name="Aono N."/>
            <person name="Aoyama T."/>
            <person name="Ambrose B.A."/>
            <person name="Ashton N.W."/>
            <person name="Axtell M.J."/>
            <person name="Barker E."/>
            <person name="Barker M.S."/>
            <person name="Bennetzen J.L."/>
            <person name="Bonawitz N.D."/>
            <person name="Chapple C."/>
            <person name="Cheng C."/>
            <person name="Correa L.G."/>
            <person name="Dacre M."/>
            <person name="DeBarry J."/>
            <person name="Dreyer I."/>
            <person name="Elias M."/>
            <person name="Engstrom E.M."/>
            <person name="Estelle M."/>
            <person name="Feng L."/>
            <person name="Finet C."/>
            <person name="Floyd S.K."/>
            <person name="Frommer W.B."/>
            <person name="Fujita T."/>
            <person name="Gramzow L."/>
            <person name="Gutensohn M."/>
            <person name="Harholt J."/>
            <person name="Hattori M."/>
            <person name="Heyl A."/>
            <person name="Hirai T."/>
            <person name="Hiwatashi Y."/>
            <person name="Ishikawa M."/>
            <person name="Iwata M."/>
            <person name="Karol K.G."/>
            <person name="Koehler B."/>
            <person name="Kolukisaoglu U."/>
            <person name="Kubo M."/>
            <person name="Kurata T."/>
            <person name="Lalonde S."/>
            <person name="Li K."/>
            <person name="Li Y."/>
            <person name="Litt A."/>
            <person name="Lyons E."/>
            <person name="Manning G."/>
            <person name="Maruyama T."/>
            <person name="Michael T.P."/>
            <person name="Mikami K."/>
            <person name="Miyazaki S."/>
            <person name="Morinaga S."/>
            <person name="Murata T."/>
            <person name="Mueller-Roeber B."/>
            <person name="Nelson D.R."/>
            <person name="Obara M."/>
            <person name="Oguri Y."/>
            <person name="Olmstead R.G."/>
            <person name="Onodera N."/>
            <person name="Petersen B.L."/>
            <person name="Pils B."/>
            <person name="Prigge M."/>
            <person name="Rensing S.A."/>
            <person name="Riano-Pachon D.M."/>
            <person name="Roberts A.W."/>
            <person name="Sato Y."/>
            <person name="Scheller H.V."/>
            <person name="Schulz B."/>
            <person name="Schulz C."/>
            <person name="Shakirov E.V."/>
            <person name="Shibagaki N."/>
            <person name="Shinohara N."/>
            <person name="Shippen D.E."/>
            <person name="Soerensen I."/>
            <person name="Sotooka R."/>
            <person name="Sugimoto N."/>
            <person name="Sugita M."/>
            <person name="Sumikawa N."/>
            <person name="Tanurdzic M."/>
            <person name="Theissen G."/>
            <person name="Ulvskov P."/>
            <person name="Wakazuki S."/>
            <person name="Weng J.K."/>
            <person name="Willats W.W."/>
            <person name="Wipf D."/>
            <person name="Wolf P.G."/>
            <person name="Yang L."/>
            <person name="Zimmer A.D."/>
            <person name="Zhu Q."/>
            <person name="Mitros T."/>
            <person name="Hellsten U."/>
            <person name="Loque D."/>
            <person name="Otillar R."/>
            <person name="Salamov A."/>
            <person name="Schmutz J."/>
            <person name="Shapiro H."/>
            <person name="Lindquist E."/>
            <person name="Lucas S."/>
            <person name="Rokhsar D."/>
            <person name="Grigoriev I.V."/>
        </authorList>
    </citation>
    <scope>NUCLEOTIDE SEQUENCE [LARGE SCALE GENOMIC DNA]</scope>
</reference>
<feature type="non-terminal residue" evidence="16">
    <location>
        <position position="417"/>
    </location>
</feature>
<organism evidence="17">
    <name type="scientific">Selaginella moellendorffii</name>
    <name type="common">Spikemoss</name>
    <dbReference type="NCBI Taxonomy" id="88036"/>
    <lineage>
        <taxon>Eukaryota</taxon>
        <taxon>Viridiplantae</taxon>
        <taxon>Streptophyta</taxon>
        <taxon>Embryophyta</taxon>
        <taxon>Tracheophyta</taxon>
        <taxon>Lycopodiopsida</taxon>
        <taxon>Selaginellales</taxon>
        <taxon>Selaginellaceae</taxon>
        <taxon>Selaginella</taxon>
    </lineage>
</organism>
<dbReference type="KEGG" id="smo:SELMODRAFT_61608"/>
<keyword evidence="4" id="KW-0547">Nucleotide-binding</keyword>
<evidence type="ECO:0000259" key="14">
    <source>
        <dbReference type="Pfam" id="PF17942"/>
    </source>
</evidence>
<evidence type="ECO:0000256" key="13">
    <source>
        <dbReference type="ARBA" id="ARBA00023242"/>
    </source>
</evidence>
<dbReference type="Gramene" id="EFJ31241">
    <property type="protein sequence ID" value="EFJ31241"/>
    <property type="gene ID" value="SELMODRAFT_61606"/>
</dbReference>
<evidence type="ECO:0000256" key="3">
    <source>
        <dbReference type="ARBA" id="ARBA00022722"/>
    </source>
</evidence>
<evidence type="ECO:0000256" key="2">
    <source>
        <dbReference type="ARBA" id="ARBA00007845"/>
    </source>
</evidence>
<dbReference type="InterPro" id="IPR045261">
    <property type="entry name" value="MORC_ATPase"/>
</dbReference>
<name>D8QZ72_SELML</name>
<gene>
    <name evidence="15" type="ORF">SELMODRAFT_61606</name>
    <name evidence="16" type="ORF">SELMODRAFT_61608</name>
</gene>
<dbReference type="GO" id="GO:0006325">
    <property type="term" value="P:chromatin organization"/>
    <property type="evidence" value="ECO:0007669"/>
    <property type="project" value="UniProtKB-KW"/>
</dbReference>
<evidence type="ECO:0000256" key="10">
    <source>
        <dbReference type="ARBA" id="ARBA00023054"/>
    </source>
</evidence>
<dbReference type="Gramene" id="EFJ34363">
    <property type="protein sequence ID" value="EFJ34363"/>
    <property type="gene ID" value="SELMODRAFT_61608"/>
</dbReference>
<dbReference type="Pfam" id="PF13589">
    <property type="entry name" value="HATPase_c_3"/>
    <property type="match status" value="1"/>
</dbReference>
<dbReference type="GO" id="GO:0005634">
    <property type="term" value="C:nucleus"/>
    <property type="evidence" value="ECO:0000318"/>
    <property type="project" value="GO_Central"/>
</dbReference>
<evidence type="ECO:0000313" key="15">
    <source>
        <dbReference type="EMBL" id="EFJ31241.1"/>
    </source>
</evidence>
<keyword evidence="7" id="KW-0378">Hydrolase</keyword>
<dbReference type="InterPro" id="IPR041006">
    <property type="entry name" value="Morc_S5"/>
</dbReference>
<dbReference type="eggNOG" id="KOG1845">
    <property type="taxonomic scope" value="Eukaryota"/>
</dbReference>
<comment type="similarity">
    <text evidence="2">Belongs to the MORC ATPase protein family.</text>
</comment>
<dbReference type="Pfam" id="PF17942">
    <property type="entry name" value="Morc6_S5"/>
    <property type="match status" value="1"/>
</dbReference>
<evidence type="ECO:0000256" key="11">
    <source>
        <dbReference type="ARBA" id="ARBA00023158"/>
    </source>
</evidence>
<keyword evidence="5" id="KW-0255">Endonuclease</keyword>
<evidence type="ECO:0000313" key="17">
    <source>
        <dbReference type="Proteomes" id="UP000001514"/>
    </source>
</evidence>
<sequence length="417" mass="47979">CRQFWKAGDYDGSGAQTMPGSNSSMDHVRMHPKFLHSNATSHKWALGAIAELLDNALDEAQNGATFVNINVLKNPVDGSPMLLFEDNGGGMTQERLRECMSFGYSAKDKAANMIGQYGNGFKTSTMRLGADVIVFSKSNAKRGGRPTRSVGFLSYSFLRDTMQQDIIVPTLDYEEHGGELKEVQRGTHQDWKYRMDAITKWSPYQSEESIRSQFKKIKGQGTRIIIYNLWEDEQQRLELDFESDPQDIQIRGGRDDSQRDMAEKYPSAKHFFLYQNSLRIYASILYLHLPKNFKITLRNQEIKHHNILSDVMHIEELVYKPQKDGQNGVNMSAKVHLGFLKDAREHIDVQGFNVYHKNRLIKPFWRIWNSSSSQGRGVIGVLEANFVEPAHDKQGFERTPVLQRLEHRLQLMQKKFW</sequence>
<dbReference type="FunCoup" id="D8QZ72">
    <property type="interactions" value="2038"/>
</dbReference>
<proteinExistence type="inferred from homology"/>
<protein>
    <recommendedName>
        <fullName evidence="14">Morc S5 domain-containing protein</fullName>
    </recommendedName>
</protein>
<dbReference type="GO" id="GO:0004519">
    <property type="term" value="F:endonuclease activity"/>
    <property type="evidence" value="ECO:0007669"/>
    <property type="project" value="UniProtKB-KW"/>
</dbReference>
<dbReference type="KEGG" id="smo:SELMODRAFT_61606"/>
<dbReference type="Proteomes" id="UP000001514">
    <property type="component" value="Unassembled WGS sequence"/>
</dbReference>
<dbReference type="GO" id="GO:0031349">
    <property type="term" value="P:positive regulation of defense response"/>
    <property type="evidence" value="ECO:0007669"/>
    <property type="project" value="UniProtKB-ARBA"/>
</dbReference>
<dbReference type="PANTHER" id="PTHR23336">
    <property type="entry name" value="ZINC FINGER CW-TYPE COILED-COIL DOMAIN PROTEIN 3"/>
    <property type="match status" value="1"/>
</dbReference>
<dbReference type="GO" id="GO:0005524">
    <property type="term" value="F:ATP binding"/>
    <property type="evidence" value="ECO:0007669"/>
    <property type="project" value="UniProtKB-KW"/>
</dbReference>
<dbReference type="EMBL" id="GL377574">
    <property type="protein sequence ID" value="EFJ31241.1"/>
    <property type="molecule type" value="Genomic_DNA"/>
</dbReference>
<keyword evidence="11" id="KW-0943">RNA-mediated gene silencing</keyword>
<keyword evidence="8" id="KW-0067">ATP-binding</keyword>
<dbReference type="PANTHER" id="PTHR23336:SF80">
    <property type="entry name" value="PROTEIN MICRORCHIDIA 7-LIKE"/>
    <property type="match status" value="1"/>
</dbReference>
<keyword evidence="13" id="KW-0539">Nucleus</keyword>
<keyword evidence="6" id="KW-0227">DNA damage</keyword>
<keyword evidence="9" id="KW-0156">Chromatin regulator</keyword>
<feature type="domain" description="Morc S5" evidence="14">
    <location>
        <begin position="277"/>
        <end position="417"/>
    </location>
</feature>
<dbReference type="InParanoid" id="D8QZ72"/>
<dbReference type="AlphaFoldDB" id="D8QZ72"/>
<dbReference type="HOGENOM" id="CLU_011516_7_2_1"/>
<dbReference type="GO" id="GO:0031047">
    <property type="term" value="P:regulatory ncRNA-mediated gene silencing"/>
    <property type="evidence" value="ECO:0007669"/>
    <property type="project" value="UniProtKB-KW"/>
</dbReference>
<keyword evidence="10" id="KW-0175">Coiled coil</keyword>
<dbReference type="GO" id="GO:0016887">
    <property type="term" value="F:ATP hydrolysis activity"/>
    <property type="evidence" value="ECO:0007669"/>
    <property type="project" value="InterPro"/>
</dbReference>
<evidence type="ECO:0000256" key="4">
    <source>
        <dbReference type="ARBA" id="ARBA00022741"/>
    </source>
</evidence>
<evidence type="ECO:0000256" key="6">
    <source>
        <dbReference type="ARBA" id="ARBA00022763"/>
    </source>
</evidence>
<evidence type="ECO:0000256" key="7">
    <source>
        <dbReference type="ARBA" id="ARBA00022801"/>
    </source>
</evidence>
<keyword evidence="3" id="KW-0540">Nuclease</keyword>
<evidence type="ECO:0000256" key="12">
    <source>
        <dbReference type="ARBA" id="ARBA00023204"/>
    </source>
</evidence>